<evidence type="ECO:0000256" key="3">
    <source>
        <dbReference type="SAM" id="SignalP"/>
    </source>
</evidence>
<evidence type="ECO:0000256" key="1">
    <source>
        <dbReference type="SAM" id="MobiDB-lite"/>
    </source>
</evidence>
<evidence type="ECO:0000256" key="2">
    <source>
        <dbReference type="SAM" id="Phobius"/>
    </source>
</evidence>
<name>A0A9P0BT80_CHRIL</name>
<keyword evidence="2" id="KW-1133">Transmembrane helix</keyword>
<dbReference type="OrthoDB" id="7483335at2759"/>
<feature type="region of interest" description="Disordered" evidence="1">
    <location>
        <begin position="230"/>
        <end position="252"/>
    </location>
</feature>
<gene>
    <name evidence="4" type="ORF">CINC_LOCUS9868</name>
</gene>
<reference evidence="4" key="1">
    <citation type="submission" date="2021-12" db="EMBL/GenBank/DDBJ databases">
        <authorList>
            <person name="King R."/>
        </authorList>
    </citation>
    <scope>NUCLEOTIDE SEQUENCE</scope>
</reference>
<dbReference type="AlphaFoldDB" id="A0A9P0BT80"/>
<evidence type="ECO:0000313" key="4">
    <source>
        <dbReference type="EMBL" id="CAH0602013.1"/>
    </source>
</evidence>
<organism evidence="4 5">
    <name type="scientific">Chrysodeixis includens</name>
    <name type="common">Soybean looper</name>
    <name type="synonym">Pseudoplusia includens</name>
    <dbReference type="NCBI Taxonomy" id="689277"/>
    <lineage>
        <taxon>Eukaryota</taxon>
        <taxon>Metazoa</taxon>
        <taxon>Ecdysozoa</taxon>
        <taxon>Arthropoda</taxon>
        <taxon>Hexapoda</taxon>
        <taxon>Insecta</taxon>
        <taxon>Pterygota</taxon>
        <taxon>Neoptera</taxon>
        <taxon>Endopterygota</taxon>
        <taxon>Lepidoptera</taxon>
        <taxon>Glossata</taxon>
        <taxon>Ditrysia</taxon>
        <taxon>Noctuoidea</taxon>
        <taxon>Noctuidae</taxon>
        <taxon>Plusiinae</taxon>
        <taxon>Chrysodeixis</taxon>
    </lineage>
</organism>
<proteinExistence type="predicted"/>
<dbReference type="Proteomes" id="UP001154114">
    <property type="component" value="Chromosome 30"/>
</dbReference>
<accession>A0A9P0BT80</accession>
<feature type="chain" id="PRO_5040272872" evidence="3">
    <location>
        <begin position="19"/>
        <end position="454"/>
    </location>
</feature>
<sequence length="454" mass="51032">MLLKILFFISFSVLFVKAIDDQVLIDATQNTKCTIKPHHTFTNGQTVAITTDYNKIINFITWKINETDFIEKAERETNFNTTVHTSMAGKWEFELLHLQDNTDFNVRIVQKNNHTYTQRVCSTNVEIVPAPPPPAAAQVSDPKIVIMLIALGVVFTIIIFAQAAYIIYLKSKARSINRLENLSKKSETTSTNDRTRYCSNPGQKMVKIAPMIDPDGESDIYEAPQIELSGKEERAPAQPPQPPAVNTIPRTPRIDTDRLGPLALAAAISARQAQTGTYPTQKPMHHEINVANRPPLPLPPQETYEEMLVEENTYEPPPIKTALPPVKPSIPQKLTKDQLDTAVKALTTKPAVTPKPPRPRTGSDTMKIPNELENAWRRRNVVQVPIMSIPGPSSRNGSPHRHRPPPVVKSKPPIPQPVDEGIYYNHRQDSSDEEWTYEPLKPVKAYNNDNIYNV</sequence>
<keyword evidence="3" id="KW-0732">Signal</keyword>
<keyword evidence="2" id="KW-0812">Transmembrane</keyword>
<keyword evidence="5" id="KW-1185">Reference proteome</keyword>
<feature type="signal peptide" evidence="3">
    <location>
        <begin position="1"/>
        <end position="18"/>
    </location>
</feature>
<feature type="region of interest" description="Disordered" evidence="1">
    <location>
        <begin position="388"/>
        <end position="420"/>
    </location>
</feature>
<feature type="transmembrane region" description="Helical" evidence="2">
    <location>
        <begin position="144"/>
        <end position="168"/>
    </location>
</feature>
<dbReference type="EMBL" id="LR824033">
    <property type="protein sequence ID" value="CAH0602013.1"/>
    <property type="molecule type" value="Genomic_DNA"/>
</dbReference>
<protein>
    <submittedName>
        <fullName evidence="4">Uncharacterized protein</fullName>
    </submittedName>
</protein>
<keyword evidence="2" id="KW-0472">Membrane</keyword>
<evidence type="ECO:0000313" key="5">
    <source>
        <dbReference type="Proteomes" id="UP001154114"/>
    </source>
</evidence>